<dbReference type="InterPro" id="IPR000082">
    <property type="entry name" value="SEA_dom"/>
</dbReference>
<dbReference type="EMBL" id="LSMT01000028">
    <property type="protein sequence ID" value="PFX32025.1"/>
    <property type="molecule type" value="Genomic_DNA"/>
</dbReference>
<dbReference type="OrthoDB" id="5990074at2759"/>
<feature type="region of interest" description="Disordered" evidence="1">
    <location>
        <begin position="336"/>
        <end position="355"/>
    </location>
</feature>
<keyword evidence="2" id="KW-0812">Transmembrane</keyword>
<sequence>MDTAVDASGFVMISSNGNSSHLHAVSSTSMSPSATVSVTAMDTAADASGSVMISSNGNSSQLHAVSSTSMSLSATVAATTSNVTTKAFPSSLPSAKKGNPSVVESNTTDSSSSQPVSATSMVQSQNSVSVATSFNSITRSLFPSVSQSRILAVSNNSSLYQTRSETSVFRSMTQSPTVLPTKNMNISANSPTLALSQSMDGGNNSVNISRSSYSAHSSFISEISPRLHSPLPSSSAVFIGKASVSTYVAAKVTSNETPSVCMPSASGQSSKKTYSSYSAVVQSSNVIQSTPVESSSVSGKSSSEGLITMTTQHLGRSLITSMKNITISARVNATPSSPSISPVTSAVQPRPTLPPQGTKLINMEVSFDLAFKEEYNDPNSPEYKSLERNLTIALENVYKSLKGFVGVRIFLIKKGSVVCRFIVILAKDSEVDGNDLTETLQKASESGKLGYVVKNIEVKVEATTETVEKLPEWALVIMILLGCLAFIFLIALIHFCVSISHVCRKTKIEVLTIRTKEL</sequence>
<evidence type="ECO:0000259" key="3">
    <source>
        <dbReference type="PROSITE" id="PS50024"/>
    </source>
</evidence>
<feature type="compositionally biased region" description="Polar residues" evidence="1">
    <location>
        <begin position="102"/>
        <end position="124"/>
    </location>
</feature>
<keyword evidence="5" id="KW-1185">Reference proteome</keyword>
<keyword evidence="2" id="KW-0472">Membrane</keyword>
<feature type="transmembrane region" description="Helical" evidence="2">
    <location>
        <begin position="473"/>
        <end position="497"/>
    </location>
</feature>
<name>A0A2B4SUF1_STYPI</name>
<accession>A0A2B4SUF1</accession>
<keyword evidence="2" id="KW-1133">Transmembrane helix</keyword>
<protein>
    <submittedName>
        <fullName evidence="4">Mucin-3A</fullName>
    </submittedName>
</protein>
<dbReference type="Pfam" id="PF01390">
    <property type="entry name" value="SEA"/>
    <property type="match status" value="1"/>
</dbReference>
<dbReference type="PROSITE" id="PS50024">
    <property type="entry name" value="SEA"/>
    <property type="match status" value="1"/>
</dbReference>
<gene>
    <name evidence="4" type="primary">MUC3A</name>
    <name evidence="4" type="ORF">AWC38_SpisGene3145</name>
</gene>
<reference evidence="5" key="1">
    <citation type="journal article" date="2017" name="bioRxiv">
        <title>Comparative analysis of the genomes of Stylophora pistillata and Acropora digitifera provides evidence for extensive differences between species of corals.</title>
        <authorList>
            <person name="Voolstra C.R."/>
            <person name="Li Y."/>
            <person name="Liew Y.J."/>
            <person name="Baumgarten S."/>
            <person name="Zoccola D."/>
            <person name="Flot J.-F."/>
            <person name="Tambutte S."/>
            <person name="Allemand D."/>
            <person name="Aranda M."/>
        </authorList>
    </citation>
    <scope>NUCLEOTIDE SEQUENCE [LARGE SCALE GENOMIC DNA]</scope>
</reference>
<evidence type="ECO:0000256" key="2">
    <source>
        <dbReference type="SAM" id="Phobius"/>
    </source>
</evidence>
<dbReference type="Gene3D" id="3.30.70.960">
    <property type="entry name" value="SEA domain"/>
    <property type="match status" value="1"/>
</dbReference>
<comment type="caution">
    <text evidence="4">The sequence shown here is derived from an EMBL/GenBank/DDBJ whole genome shotgun (WGS) entry which is preliminary data.</text>
</comment>
<dbReference type="STRING" id="50429.A0A2B4SUF1"/>
<dbReference type="SUPFAM" id="SSF82671">
    <property type="entry name" value="SEA domain"/>
    <property type="match status" value="1"/>
</dbReference>
<evidence type="ECO:0000256" key="1">
    <source>
        <dbReference type="SAM" id="MobiDB-lite"/>
    </source>
</evidence>
<organism evidence="4 5">
    <name type="scientific">Stylophora pistillata</name>
    <name type="common">Smooth cauliflower coral</name>
    <dbReference type="NCBI Taxonomy" id="50429"/>
    <lineage>
        <taxon>Eukaryota</taxon>
        <taxon>Metazoa</taxon>
        <taxon>Cnidaria</taxon>
        <taxon>Anthozoa</taxon>
        <taxon>Hexacorallia</taxon>
        <taxon>Scleractinia</taxon>
        <taxon>Astrocoeniina</taxon>
        <taxon>Pocilloporidae</taxon>
        <taxon>Stylophora</taxon>
    </lineage>
</organism>
<feature type="compositionally biased region" description="Low complexity" evidence="1">
    <location>
        <begin position="336"/>
        <end position="347"/>
    </location>
</feature>
<dbReference type="SMART" id="SM00200">
    <property type="entry name" value="SEA"/>
    <property type="match status" value="1"/>
</dbReference>
<feature type="domain" description="SEA" evidence="3">
    <location>
        <begin position="355"/>
        <end position="465"/>
    </location>
</feature>
<dbReference type="Proteomes" id="UP000225706">
    <property type="component" value="Unassembled WGS sequence"/>
</dbReference>
<dbReference type="AlphaFoldDB" id="A0A2B4SUF1"/>
<evidence type="ECO:0000313" key="5">
    <source>
        <dbReference type="Proteomes" id="UP000225706"/>
    </source>
</evidence>
<dbReference type="InterPro" id="IPR036364">
    <property type="entry name" value="SEA_dom_sf"/>
</dbReference>
<proteinExistence type="predicted"/>
<feature type="region of interest" description="Disordered" evidence="1">
    <location>
        <begin position="85"/>
        <end position="124"/>
    </location>
</feature>
<evidence type="ECO:0000313" key="4">
    <source>
        <dbReference type="EMBL" id="PFX32025.1"/>
    </source>
</evidence>